<gene>
    <name evidence="6" type="ORF">R9Z33_13945</name>
</gene>
<dbReference type="EMBL" id="CP137852">
    <property type="protein sequence ID" value="WPB83207.1"/>
    <property type="molecule type" value="Genomic_DNA"/>
</dbReference>
<evidence type="ECO:0000259" key="4">
    <source>
        <dbReference type="Pfam" id="PF00389"/>
    </source>
</evidence>
<proteinExistence type="inferred from homology"/>
<evidence type="ECO:0000256" key="3">
    <source>
        <dbReference type="RuleBase" id="RU003719"/>
    </source>
</evidence>
<dbReference type="InterPro" id="IPR006140">
    <property type="entry name" value="D-isomer_DH_NAD-bd"/>
</dbReference>
<feature type="domain" description="D-isomer specific 2-hydroxyacid dehydrogenase NAD-binding" evidence="5">
    <location>
        <begin position="109"/>
        <end position="289"/>
    </location>
</feature>
<keyword evidence="7" id="KW-1185">Reference proteome</keyword>
<dbReference type="PANTHER" id="PTHR43333">
    <property type="entry name" value="2-HACID_DH_C DOMAIN-CONTAINING PROTEIN"/>
    <property type="match status" value="1"/>
</dbReference>
<dbReference type="SUPFAM" id="SSF51735">
    <property type="entry name" value="NAD(P)-binding Rossmann-fold domains"/>
    <property type="match status" value="1"/>
</dbReference>
<feature type="domain" description="D-isomer specific 2-hydroxyacid dehydrogenase catalytic" evidence="4">
    <location>
        <begin position="36"/>
        <end position="314"/>
    </location>
</feature>
<dbReference type="CDD" id="cd05300">
    <property type="entry name" value="2-Hacid_dh_1"/>
    <property type="match status" value="1"/>
</dbReference>
<accession>A0ABZ0PC83</accession>
<evidence type="ECO:0000259" key="5">
    <source>
        <dbReference type="Pfam" id="PF02826"/>
    </source>
</evidence>
<dbReference type="Proteomes" id="UP001305521">
    <property type="component" value="Chromosome"/>
</dbReference>
<evidence type="ECO:0000256" key="2">
    <source>
        <dbReference type="ARBA" id="ARBA00023027"/>
    </source>
</evidence>
<dbReference type="SUPFAM" id="SSF52283">
    <property type="entry name" value="Formate/glycerate dehydrogenase catalytic domain-like"/>
    <property type="match status" value="1"/>
</dbReference>
<dbReference type="RefSeq" id="WP_318647183.1">
    <property type="nucleotide sequence ID" value="NZ_CP137852.1"/>
</dbReference>
<evidence type="ECO:0000256" key="1">
    <source>
        <dbReference type="ARBA" id="ARBA00023002"/>
    </source>
</evidence>
<dbReference type="Gene3D" id="3.40.50.720">
    <property type="entry name" value="NAD(P)-binding Rossmann-like Domain"/>
    <property type="match status" value="2"/>
</dbReference>
<keyword evidence="1 3" id="KW-0560">Oxidoreductase</keyword>
<comment type="similarity">
    <text evidence="3">Belongs to the D-isomer specific 2-hydroxyacid dehydrogenase family.</text>
</comment>
<name>A0ABZ0PC83_9PROT</name>
<dbReference type="Pfam" id="PF02826">
    <property type="entry name" value="2-Hacid_dh_C"/>
    <property type="match status" value="1"/>
</dbReference>
<sequence>MSQFPANPTICFAHVAYRCADRFAARGAPYPHFEVRSLDELQARIPEADVLVVSGFWRNTLPTLTKRLKFVQSLSAGTDQYDRPTFKEHGIALASAAGGNAAAVSEHAVSLMLGITRKLFIARDDQHKKFWSGMKGDFTQREDELNGKTAIVVGMGAIGKRVIRVLKALDMTVIGVRANPASGAEGADEVHGTAALPLILPRADFVVLVCPLTAETTGLINGAALAAMKPTAYLINCARGKVADEEALIAALRNGTIRGAGLDVMATEPLPPESPLWTLPNAFLTPHTAGETCAYEDNVLDLMMENIKRLQAGRSDLVNRVV</sequence>
<dbReference type="InterPro" id="IPR006139">
    <property type="entry name" value="D-isomer_2_OHA_DH_cat_dom"/>
</dbReference>
<keyword evidence="2" id="KW-0520">NAD</keyword>
<evidence type="ECO:0000313" key="7">
    <source>
        <dbReference type="Proteomes" id="UP001305521"/>
    </source>
</evidence>
<protein>
    <submittedName>
        <fullName evidence="6">D-2-hydroxyacid dehydrogenase</fullName>
    </submittedName>
</protein>
<evidence type="ECO:0000313" key="6">
    <source>
        <dbReference type="EMBL" id="WPB83207.1"/>
    </source>
</evidence>
<reference evidence="6 7" key="1">
    <citation type="submission" date="2023-11" db="EMBL/GenBank/DDBJ databases">
        <title>Arctic aerobic anoxygenic photoheterotroph Sediminicoccus rosea KRV36 adapts its photosynthesis to long days of polar summer.</title>
        <authorList>
            <person name="Tomasch J."/>
            <person name="Kopejtka K."/>
            <person name="Bily T."/>
            <person name="Gardiner A.T."/>
            <person name="Gardian Z."/>
            <person name="Shivaramu S."/>
            <person name="Koblizek M."/>
            <person name="Engelhardt F."/>
            <person name="Kaftan D."/>
        </authorList>
    </citation>
    <scope>NUCLEOTIDE SEQUENCE [LARGE SCALE GENOMIC DNA]</scope>
    <source>
        <strain evidence="6 7">R-30</strain>
    </source>
</reference>
<dbReference type="PANTHER" id="PTHR43333:SF1">
    <property type="entry name" value="D-ISOMER SPECIFIC 2-HYDROXYACID DEHYDROGENASE NAD-BINDING DOMAIN-CONTAINING PROTEIN"/>
    <property type="match status" value="1"/>
</dbReference>
<organism evidence="6 7">
    <name type="scientific">Sediminicoccus rosea</name>
    <dbReference type="NCBI Taxonomy" id="1225128"/>
    <lineage>
        <taxon>Bacteria</taxon>
        <taxon>Pseudomonadati</taxon>
        <taxon>Pseudomonadota</taxon>
        <taxon>Alphaproteobacteria</taxon>
        <taxon>Acetobacterales</taxon>
        <taxon>Roseomonadaceae</taxon>
        <taxon>Sediminicoccus</taxon>
    </lineage>
</organism>
<dbReference type="InterPro" id="IPR036291">
    <property type="entry name" value="NAD(P)-bd_dom_sf"/>
</dbReference>
<dbReference type="Pfam" id="PF00389">
    <property type="entry name" value="2-Hacid_dh"/>
    <property type="match status" value="1"/>
</dbReference>